<dbReference type="AlphaFoldDB" id="A0AA96RC18"/>
<organism evidence="2 3">
    <name type="scientific">Paenibacillus aurantius</name>
    <dbReference type="NCBI Taxonomy" id="2918900"/>
    <lineage>
        <taxon>Bacteria</taxon>
        <taxon>Bacillati</taxon>
        <taxon>Bacillota</taxon>
        <taxon>Bacilli</taxon>
        <taxon>Bacillales</taxon>
        <taxon>Paenibacillaceae</taxon>
        <taxon>Paenibacillus</taxon>
    </lineage>
</organism>
<dbReference type="RefSeq" id="WP_315603819.1">
    <property type="nucleotide sequence ID" value="NZ_CP130318.1"/>
</dbReference>
<reference evidence="2 3" key="1">
    <citation type="submission" date="2022-02" db="EMBL/GenBank/DDBJ databases">
        <title>Paenibacillus sp. MBLB1776 Whole Genome Shotgun Sequencing.</title>
        <authorList>
            <person name="Hwang C.Y."/>
            <person name="Cho E.-S."/>
            <person name="Seo M.-J."/>
        </authorList>
    </citation>
    <scope>NUCLEOTIDE SEQUENCE [LARGE SCALE GENOMIC DNA]</scope>
    <source>
        <strain evidence="2 3">MBLB1776</strain>
    </source>
</reference>
<evidence type="ECO:0000313" key="2">
    <source>
        <dbReference type="EMBL" id="WNQ10045.1"/>
    </source>
</evidence>
<dbReference type="PANTHER" id="PTHR43236:SF1">
    <property type="entry name" value="BLL7220 PROTEIN"/>
    <property type="match status" value="1"/>
</dbReference>
<dbReference type="InterPro" id="IPR052345">
    <property type="entry name" value="Rad_response_metalloprotease"/>
</dbReference>
<dbReference type="Pfam" id="PF06114">
    <property type="entry name" value="Peptidase_M78"/>
    <property type="match status" value="1"/>
</dbReference>
<gene>
    <name evidence="2" type="ORF">MJA45_20815</name>
</gene>
<accession>A0AA96RC18</accession>
<keyword evidence="3" id="KW-1185">Reference proteome</keyword>
<dbReference type="Proteomes" id="UP001305702">
    <property type="component" value="Chromosome"/>
</dbReference>
<dbReference type="KEGG" id="paun:MJA45_20815"/>
<evidence type="ECO:0000259" key="1">
    <source>
        <dbReference type="Pfam" id="PF06114"/>
    </source>
</evidence>
<dbReference type="Gene3D" id="1.10.10.2910">
    <property type="match status" value="1"/>
</dbReference>
<dbReference type="EMBL" id="CP130318">
    <property type="protein sequence ID" value="WNQ10045.1"/>
    <property type="molecule type" value="Genomic_DNA"/>
</dbReference>
<sequence>MDKLTEKILLDYGYNPGGKIIQPVPIEELVEFHFELQICWERIDHLDAEGLVMAALFPNERQIVLNETHRDLFDRKLGTYHFTLAHELGHWVLHTGESPYILRLQDLEQKSRTKPVEEVQADLFAGCLLLPHPMVDLAVGQLKKMGRIHLSKLYKLADCFRVSISALSVRLTQLQLLHIDPDGEVRDPSSAGNKPKYEQMMLDL</sequence>
<proteinExistence type="predicted"/>
<protein>
    <submittedName>
        <fullName evidence="2">ImmA/IrrE family metallo-endopeptidase</fullName>
    </submittedName>
</protein>
<dbReference type="InterPro" id="IPR010359">
    <property type="entry name" value="IrrE_HExxH"/>
</dbReference>
<evidence type="ECO:0000313" key="3">
    <source>
        <dbReference type="Proteomes" id="UP001305702"/>
    </source>
</evidence>
<feature type="domain" description="IrrE N-terminal-like" evidence="1">
    <location>
        <begin position="77"/>
        <end position="172"/>
    </location>
</feature>
<name>A0AA96RC18_9BACL</name>
<dbReference type="PANTHER" id="PTHR43236">
    <property type="entry name" value="ANTITOXIN HIGA1"/>
    <property type="match status" value="1"/>
</dbReference>